<dbReference type="AlphaFoldDB" id="A0A5A7VL38"/>
<dbReference type="Proteomes" id="UP000321393">
    <property type="component" value="Unassembled WGS sequence"/>
</dbReference>
<dbReference type="OrthoDB" id="1932595at2759"/>
<comment type="caution">
    <text evidence="1">The sequence shown here is derived from an EMBL/GenBank/DDBJ whole genome shotgun (WGS) entry which is preliminary data.</text>
</comment>
<dbReference type="Pfam" id="PF02992">
    <property type="entry name" value="Transposase_21"/>
    <property type="match status" value="2"/>
</dbReference>
<dbReference type="InterPro" id="IPR004242">
    <property type="entry name" value="Transposase_21"/>
</dbReference>
<evidence type="ECO:0000313" key="1">
    <source>
        <dbReference type="EMBL" id="KAA0067937.1"/>
    </source>
</evidence>
<proteinExistence type="predicted"/>
<accession>A0A5A7VL38</accession>
<protein>
    <submittedName>
        <fullName evidence="1">Uncharacterized protein</fullName>
    </submittedName>
</protein>
<dbReference type="STRING" id="1194695.A0A5A7VL38"/>
<evidence type="ECO:0000313" key="2">
    <source>
        <dbReference type="Proteomes" id="UP000321393"/>
    </source>
</evidence>
<gene>
    <name evidence="1" type="ORF">E6C27_scaffold138G001090</name>
</gene>
<organism evidence="1 2">
    <name type="scientific">Cucumis melo var. makuwa</name>
    <name type="common">Oriental melon</name>
    <dbReference type="NCBI Taxonomy" id="1194695"/>
    <lineage>
        <taxon>Eukaryota</taxon>
        <taxon>Viridiplantae</taxon>
        <taxon>Streptophyta</taxon>
        <taxon>Embryophyta</taxon>
        <taxon>Tracheophyta</taxon>
        <taxon>Spermatophyta</taxon>
        <taxon>Magnoliopsida</taxon>
        <taxon>eudicotyledons</taxon>
        <taxon>Gunneridae</taxon>
        <taxon>Pentapetalae</taxon>
        <taxon>rosids</taxon>
        <taxon>fabids</taxon>
        <taxon>Cucurbitales</taxon>
        <taxon>Cucurbitaceae</taxon>
        <taxon>Benincaseae</taxon>
        <taxon>Cucumis</taxon>
    </lineage>
</organism>
<name>A0A5A7VL38_CUCMM</name>
<dbReference type="PANTHER" id="PTHR10775">
    <property type="entry name" value="OS08G0208400 PROTEIN"/>
    <property type="match status" value="1"/>
</dbReference>
<dbReference type="PANTHER" id="PTHR10775:SF185">
    <property type="entry name" value="OS08G0208400 PROTEIN"/>
    <property type="match status" value="1"/>
</dbReference>
<dbReference type="EMBL" id="SSTE01000165">
    <property type="protein sequence ID" value="KAA0067937.1"/>
    <property type="molecule type" value="Genomic_DNA"/>
</dbReference>
<reference evidence="1 2" key="1">
    <citation type="submission" date="2019-08" db="EMBL/GenBank/DDBJ databases">
        <title>Draft genome sequences of two oriental melons (Cucumis melo L. var makuwa).</title>
        <authorList>
            <person name="Kwon S.-Y."/>
        </authorList>
    </citation>
    <scope>NUCLEOTIDE SEQUENCE [LARGE SCALE GENOMIC DNA]</scope>
    <source>
        <strain evidence="2">cv. SW 3</strain>
        <tissue evidence="1">Leaf</tissue>
    </source>
</reference>
<sequence>MENTMLDIKIGKDLLEEDFVKKNPGWVKEHTLMMNKVSMQEMYELKLELIRGSIENFDEGTSSNPFDEGTSSSHFHEEDEMFGMLNDLQTPIKQKDEMEEDHLENEMPCNIGVLRHFPLVPRLQRLFVSQEGSANIKWHRDKRVETDNVLRHPADAEGWKHFDCEFPNFASDSQNVRLGLASNGFNLFDHMSTLYRPRSHGREINVYLQPFIEELKELWNFDVCTYDSLPSQFFQLHAALLWTINDFPTYGDLFGWSMKGYQTCSICMGDRSSFGYENKLISDVPEVDDVENEQLNVLEIVVSHRVDEYIEDDTLCGPDIDPIVMKDWCATHQSRSSDDE</sequence>